<name>A0AAD5Y2A9_9FUNG</name>
<dbReference type="PANTHER" id="PTHR22959:SF0">
    <property type="entry name" value="PARTNER OF Y14 AND MAGO"/>
    <property type="match status" value="1"/>
</dbReference>
<accession>A0AAD5Y2A9</accession>
<organism evidence="1 2">
    <name type="scientific">Boothiomyces macroporosus</name>
    <dbReference type="NCBI Taxonomy" id="261099"/>
    <lineage>
        <taxon>Eukaryota</taxon>
        <taxon>Fungi</taxon>
        <taxon>Fungi incertae sedis</taxon>
        <taxon>Chytridiomycota</taxon>
        <taxon>Chytridiomycota incertae sedis</taxon>
        <taxon>Chytridiomycetes</taxon>
        <taxon>Rhizophydiales</taxon>
        <taxon>Terramycetaceae</taxon>
        <taxon>Boothiomyces</taxon>
    </lineage>
</organism>
<comment type="caution">
    <text evidence="1">The sequence shown here is derived from an EMBL/GenBank/DDBJ whole genome shotgun (WGS) entry which is preliminary data.</text>
</comment>
<dbReference type="GO" id="GO:0035145">
    <property type="term" value="C:exon-exon junction complex"/>
    <property type="evidence" value="ECO:0007669"/>
    <property type="project" value="TreeGrafter"/>
</dbReference>
<gene>
    <name evidence="1" type="ORF">HK103_003283</name>
</gene>
<evidence type="ECO:0000313" key="2">
    <source>
        <dbReference type="Proteomes" id="UP001210925"/>
    </source>
</evidence>
<keyword evidence="2" id="KW-1185">Reference proteome</keyword>
<dbReference type="AlphaFoldDB" id="A0AAD5Y2A9"/>
<proteinExistence type="predicted"/>
<evidence type="ECO:0000313" key="1">
    <source>
        <dbReference type="EMBL" id="KAJ3250670.1"/>
    </source>
</evidence>
<feature type="non-terminal residue" evidence="1">
    <location>
        <position position="1"/>
    </location>
</feature>
<evidence type="ECO:0008006" key="3">
    <source>
        <dbReference type="Google" id="ProtNLM"/>
    </source>
</evidence>
<dbReference type="GO" id="GO:1903259">
    <property type="term" value="P:exon-exon junction complex disassembly"/>
    <property type="evidence" value="ECO:0007669"/>
    <property type="project" value="InterPro"/>
</dbReference>
<reference evidence="1" key="1">
    <citation type="submission" date="2020-05" db="EMBL/GenBank/DDBJ databases">
        <title>Phylogenomic resolution of chytrid fungi.</title>
        <authorList>
            <person name="Stajich J.E."/>
            <person name="Amses K."/>
            <person name="Simmons R."/>
            <person name="Seto K."/>
            <person name="Myers J."/>
            <person name="Bonds A."/>
            <person name="Quandt C.A."/>
            <person name="Barry K."/>
            <person name="Liu P."/>
            <person name="Grigoriev I."/>
            <person name="Longcore J.E."/>
            <person name="James T.Y."/>
        </authorList>
    </citation>
    <scope>NUCLEOTIDE SEQUENCE</scope>
    <source>
        <strain evidence="1">PLAUS21</strain>
    </source>
</reference>
<dbReference type="GO" id="GO:0005737">
    <property type="term" value="C:cytoplasm"/>
    <property type="evidence" value="ECO:0007669"/>
    <property type="project" value="TreeGrafter"/>
</dbReference>
<dbReference type="Proteomes" id="UP001210925">
    <property type="component" value="Unassembled WGS sequence"/>
</dbReference>
<dbReference type="GO" id="GO:0003723">
    <property type="term" value="F:RNA binding"/>
    <property type="evidence" value="ECO:0007669"/>
    <property type="project" value="TreeGrafter"/>
</dbReference>
<sequence length="119" mass="13800">VCNLNAGFVPQEDIQSFKSKSVETVKNYIPGTTRTRDEVKPKKVKKEKQVIENVKPQESVLVKQDSGLDKEKRIKQLNKKLRQIQEIEQKQKDGKTLEPEQIQKLETKSAIEQELKELQ</sequence>
<dbReference type="PANTHER" id="PTHR22959">
    <property type="entry name" value="PYM PROTEIN"/>
    <property type="match status" value="1"/>
</dbReference>
<dbReference type="EMBL" id="JADGKB010000234">
    <property type="protein sequence ID" value="KAJ3250670.1"/>
    <property type="molecule type" value="Genomic_DNA"/>
</dbReference>
<protein>
    <recommendedName>
        <fullName evidence="3">WIBG Mago-binding domain-containing protein</fullName>
    </recommendedName>
</protein>
<dbReference type="InterPro" id="IPR039333">
    <property type="entry name" value="PYM1"/>
</dbReference>